<evidence type="ECO:0000313" key="3">
    <source>
        <dbReference type="Proteomes" id="UP000313359"/>
    </source>
</evidence>
<proteinExistence type="predicted"/>
<dbReference type="InterPro" id="IPR013785">
    <property type="entry name" value="Aldolase_TIM"/>
</dbReference>
<dbReference type="SUPFAM" id="SSF51395">
    <property type="entry name" value="FMN-linked oxidoreductases"/>
    <property type="match status" value="1"/>
</dbReference>
<keyword evidence="3" id="KW-1185">Reference proteome</keyword>
<dbReference type="FunFam" id="3.20.20.70:FF:000138">
    <property type="entry name" value="NADPH dehydrogenase 1"/>
    <property type="match status" value="1"/>
</dbReference>
<evidence type="ECO:0000313" key="2">
    <source>
        <dbReference type="EMBL" id="RPD63409.1"/>
    </source>
</evidence>
<dbReference type="AlphaFoldDB" id="A0A5C2SJR2"/>
<sequence>MGEHPEAVPTLFQPVKVGDVTLGHRVVLAPLTRMRANNKHVHTDLGLTYYAQRASVPGTLLITEATFIAPYAGHFSPHAPGVWNEEQIAAWKRIADAVHEKSSYLYMQIWALGRAAVPAALKAENPDYPYVAPSAIPLSSQPQDVPRELTIPEIKQYVEAFAQAARNAVHGAGCDGVEVHAAHGYLIDQFTQDVSNKRTDEYGGSIENRCRFALEVIDAVVAAVGAKKTAFRVSPWSTFQDMRMEDPVPTFTYLVSQVLERHPDIAYLHVVEPGLAGGWDIEARTGESNDFLRKLWLPRPFISAGRYTRESAIKRADETGELIAFGRRFISNPDLPLRLRKNIPLTPWNRATYHLQEDPHGYIDYPFAEESKPEGIEAQ</sequence>
<feature type="domain" description="NADH:flavin oxidoreductase/NADH oxidase N-terminal" evidence="1">
    <location>
        <begin position="11"/>
        <end position="345"/>
    </location>
</feature>
<dbReference type="GO" id="GO:0010181">
    <property type="term" value="F:FMN binding"/>
    <property type="evidence" value="ECO:0007669"/>
    <property type="project" value="InterPro"/>
</dbReference>
<accession>A0A5C2SJR2</accession>
<dbReference type="PANTHER" id="PTHR22893:SF91">
    <property type="entry name" value="NADPH DEHYDROGENASE 2-RELATED"/>
    <property type="match status" value="1"/>
</dbReference>
<dbReference type="InterPro" id="IPR001155">
    <property type="entry name" value="OxRdtase_FMN_N"/>
</dbReference>
<dbReference type="CDD" id="cd02933">
    <property type="entry name" value="OYE_like_FMN"/>
    <property type="match status" value="1"/>
</dbReference>
<dbReference type="PANTHER" id="PTHR22893">
    <property type="entry name" value="NADH OXIDOREDUCTASE-RELATED"/>
    <property type="match status" value="1"/>
</dbReference>
<dbReference type="Pfam" id="PF00724">
    <property type="entry name" value="Oxidored_FMN"/>
    <property type="match status" value="1"/>
</dbReference>
<dbReference type="GO" id="GO:0003959">
    <property type="term" value="F:NADPH dehydrogenase activity"/>
    <property type="evidence" value="ECO:0007669"/>
    <property type="project" value="TreeGrafter"/>
</dbReference>
<dbReference type="InterPro" id="IPR045247">
    <property type="entry name" value="Oye-like"/>
</dbReference>
<organism evidence="2 3">
    <name type="scientific">Lentinus tigrinus ALCF2SS1-6</name>
    <dbReference type="NCBI Taxonomy" id="1328759"/>
    <lineage>
        <taxon>Eukaryota</taxon>
        <taxon>Fungi</taxon>
        <taxon>Dikarya</taxon>
        <taxon>Basidiomycota</taxon>
        <taxon>Agaricomycotina</taxon>
        <taxon>Agaricomycetes</taxon>
        <taxon>Polyporales</taxon>
        <taxon>Polyporaceae</taxon>
        <taxon>Lentinus</taxon>
    </lineage>
</organism>
<dbReference type="STRING" id="1328759.A0A5C2SJR2"/>
<name>A0A5C2SJR2_9APHY</name>
<evidence type="ECO:0000259" key="1">
    <source>
        <dbReference type="Pfam" id="PF00724"/>
    </source>
</evidence>
<dbReference type="OrthoDB" id="276546at2759"/>
<reference evidence="2" key="1">
    <citation type="journal article" date="2018" name="Genome Biol. Evol.">
        <title>Genomics and development of Lentinus tigrinus, a white-rot wood-decaying mushroom with dimorphic fruiting bodies.</title>
        <authorList>
            <person name="Wu B."/>
            <person name="Xu Z."/>
            <person name="Knudson A."/>
            <person name="Carlson A."/>
            <person name="Chen N."/>
            <person name="Kovaka S."/>
            <person name="LaButti K."/>
            <person name="Lipzen A."/>
            <person name="Pennachio C."/>
            <person name="Riley R."/>
            <person name="Schakwitz W."/>
            <person name="Umezawa K."/>
            <person name="Ohm R.A."/>
            <person name="Grigoriev I.V."/>
            <person name="Nagy L.G."/>
            <person name="Gibbons J."/>
            <person name="Hibbett D."/>
        </authorList>
    </citation>
    <scope>NUCLEOTIDE SEQUENCE [LARGE SCALE GENOMIC DNA]</scope>
    <source>
        <strain evidence="2">ALCF2SS1-6</strain>
    </source>
</reference>
<dbReference type="Proteomes" id="UP000313359">
    <property type="component" value="Unassembled WGS sequence"/>
</dbReference>
<protein>
    <submittedName>
        <fullName evidence="2">NADH:flavin oxidoreductase/NADH oxidase</fullName>
    </submittedName>
</protein>
<gene>
    <name evidence="2" type="ORF">L227DRAFT_572560</name>
</gene>
<dbReference type="Gene3D" id="3.20.20.70">
    <property type="entry name" value="Aldolase class I"/>
    <property type="match status" value="1"/>
</dbReference>
<dbReference type="EMBL" id="ML122256">
    <property type="protein sequence ID" value="RPD63409.1"/>
    <property type="molecule type" value="Genomic_DNA"/>
</dbReference>